<evidence type="ECO:0000313" key="13">
    <source>
        <dbReference type="EMBL" id="PJE74384.1"/>
    </source>
</evidence>
<evidence type="ECO:0000256" key="7">
    <source>
        <dbReference type="ARBA" id="ARBA00022989"/>
    </source>
</evidence>
<comment type="caution">
    <text evidence="13">The sequence shown here is derived from an EMBL/GenBank/DDBJ whole genome shotgun (WGS) entry which is preliminary data.</text>
</comment>
<keyword evidence="6" id="KW-0573">Peptidoglycan synthesis</keyword>
<dbReference type="AlphaFoldDB" id="A0A2M8LCP6"/>
<dbReference type="GO" id="GO:0005886">
    <property type="term" value="C:plasma membrane"/>
    <property type="evidence" value="ECO:0007669"/>
    <property type="project" value="UniProtKB-SubCell"/>
</dbReference>
<dbReference type="InterPro" id="IPR001460">
    <property type="entry name" value="PCN-bd_Tpept"/>
</dbReference>
<organism evidence="13 14">
    <name type="scientific">Candidatus Taylorbacteria bacterium CG10_big_fil_rev_8_21_14_0_10_41_48</name>
    <dbReference type="NCBI Taxonomy" id="1975024"/>
    <lineage>
        <taxon>Bacteria</taxon>
        <taxon>Candidatus Tayloriibacteriota</taxon>
    </lineage>
</organism>
<dbReference type="Gene3D" id="3.90.1310.10">
    <property type="entry name" value="Penicillin-binding protein 2a (Domain 2)"/>
    <property type="match status" value="1"/>
</dbReference>
<name>A0A2M8LCP6_9BACT</name>
<evidence type="ECO:0000256" key="1">
    <source>
        <dbReference type="ARBA" id="ARBA00004167"/>
    </source>
</evidence>
<keyword evidence="7 10" id="KW-1133">Transmembrane helix</keyword>
<evidence type="ECO:0000256" key="9">
    <source>
        <dbReference type="ARBA" id="ARBA00023316"/>
    </source>
</evidence>
<evidence type="ECO:0000256" key="5">
    <source>
        <dbReference type="ARBA" id="ARBA00022960"/>
    </source>
</evidence>
<comment type="subcellular location">
    <subcellularLocation>
        <location evidence="2">Cell membrane</location>
    </subcellularLocation>
    <subcellularLocation>
        <location evidence="1">Membrane</location>
        <topology evidence="1">Single-pass membrane protein</topology>
    </subcellularLocation>
</comment>
<evidence type="ECO:0008006" key="15">
    <source>
        <dbReference type="Google" id="ProtNLM"/>
    </source>
</evidence>
<proteinExistence type="predicted"/>
<dbReference type="Pfam" id="PF03717">
    <property type="entry name" value="PBP_dimer"/>
    <property type="match status" value="1"/>
</dbReference>
<protein>
    <recommendedName>
        <fullName evidence="15">Penicillin-binding protein transpeptidase domain-containing protein</fullName>
    </recommendedName>
</protein>
<dbReference type="PANTHER" id="PTHR30627:SF2">
    <property type="entry name" value="PEPTIDOGLYCAN D,D-TRANSPEPTIDASE MRDA"/>
    <property type="match status" value="1"/>
</dbReference>
<dbReference type="Proteomes" id="UP000228700">
    <property type="component" value="Unassembled WGS sequence"/>
</dbReference>
<dbReference type="InterPro" id="IPR036138">
    <property type="entry name" value="PBP_dimer_sf"/>
</dbReference>
<sequence length="560" mass="61347">MWRMLFKRDRKGGEILPDEIFLDSSNLPEFDDEQFEGRVERPVSNISIFAVVGIFIIVGSIFTVRSFDLQILRGTVFAEVSKNNRLEHSVVFSERGVLYDRNGVELVWNESGENEYSDRVYTEMKGLSHLLGFVRYPKVDTSGKWWRTDIVGVAGVEQAFNEILAGQNGRQIVEINALGEVTREQLIYPSENGSNITLSIDSDIQNRLYTTLKNHAEIHGFIGGASVIMDVETGEIISLVSFPEYDSQVLADGNSSVISSYANDEGKPFLNRAVQGAYTPGSIVKPMFAAAALAENIIDANEKILSTGSISLPNPFVPGAFSVFLDWKAHGLVDMRRAIAVSSNVYFFTLGGGFENHIGLGIDKIGKWSRAFGFGEKTGILLSGEVSGTIPSPSWKAEQFDGDVWRIGDTYNTSIGQYGYQITPIQAVRMVSAIANGGTLLSPNLVKTESADPTLIGVSPDDLVAVKDGMRLAVTSEEGTARSLNIPGISIAGKTGTAQVGNKNQWMHSWAIGFWPYENPQYAFATVLEQAPDGTLAGSAPAMRSFFEWLIVNKKEYVEQ</sequence>
<evidence type="ECO:0000256" key="2">
    <source>
        <dbReference type="ARBA" id="ARBA00004236"/>
    </source>
</evidence>
<evidence type="ECO:0000256" key="8">
    <source>
        <dbReference type="ARBA" id="ARBA00023136"/>
    </source>
</evidence>
<dbReference type="InterPro" id="IPR012338">
    <property type="entry name" value="Beta-lactam/transpept-like"/>
</dbReference>
<evidence type="ECO:0000259" key="12">
    <source>
        <dbReference type="Pfam" id="PF03717"/>
    </source>
</evidence>
<dbReference type="GO" id="GO:0071555">
    <property type="term" value="P:cell wall organization"/>
    <property type="evidence" value="ECO:0007669"/>
    <property type="project" value="UniProtKB-KW"/>
</dbReference>
<dbReference type="InterPro" id="IPR050515">
    <property type="entry name" value="Beta-lactam/transpept"/>
</dbReference>
<dbReference type="SUPFAM" id="SSF56519">
    <property type="entry name" value="Penicillin binding protein dimerisation domain"/>
    <property type="match status" value="1"/>
</dbReference>
<accession>A0A2M8LCP6</accession>
<evidence type="ECO:0000256" key="10">
    <source>
        <dbReference type="SAM" id="Phobius"/>
    </source>
</evidence>
<dbReference type="Gene3D" id="3.40.710.10">
    <property type="entry name" value="DD-peptidase/beta-lactamase superfamily"/>
    <property type="match status" value="1"/>
</dbReference>
<keyword evidence="9" id="KW-0961">Cell wall biogenesis/degradation</keyword>
<gene>
    <name evidence="13" type="ORF">COV01_01310</name>
</gene>
<dbReference type="GO" id="GO:0009252">
    <property type="term" value="P:peptidoglycan biosynthetic process"/>
    <property type="evidence" value="ECO:0007669"/>
    <property type="project" value="UniProtKB-KW"/>
</dbReference>
<dbReference type="GO" id="GO:0008658">
    <property type="term" value="F:penicillin binding"/>
    <property type="evidence" value="ECO:0007669"/>
    <property type="project" value="InterPro"/>
</dbReference>
<dbReference type="InterPro" id="IPR005311">
    <property type="entry name" value="PBP_dimer"/>
</dbReference>
<dbReference type="GO" id="GO:0008360">
    <property type="term" value="P:regulation of cell shape"/>
    <property type="evidence" value="ECO:0007669"/>
    <property type="project" value="UniProtKB-KW"/>
</dbReference>
<evidence type="ECO:0000259" key="11">
    <source>
        <dbReference type="Pfam" id="PF00905"/>
    </source>
</evidence>
<keyword evidence="8 10" id="KW-0472">Membrane</keyword>
<dbReference type="PANTHER" id="PTHR30627">
    <property type="entry name" value="PEPTIDOGLYCAN D,D-TRANSPEPTIDASE"/>
    <property type="match status" value="1"/>
</dbReference>
<feature type="domain" description="Penicillin-binding protein dimerisation" evidence="12">
    <location>
        <begin position="116"/>
        <end position="185"/>
    </location>
</feature>
<keyword evidence="4 10" id="KW-0812">Transmembrane</keyword>
<evidence type="ECO:0000256" key="4">
    <source>
        <dbReference type="ARBA" id="ARBA00022692"/>
    </source>
</evidence>
<keyword evidence="3" id="KW-1003">Cell membrane</keyword>
<feature type="transmembrane region" description="Helical" evidence="10">
    <location>
        <begin position="46"/>
        <end position="64"/>
    </location>
</feature>
<reference evidence="14" key="1">
    <citation type="submission" date="2017-09" db="EMBL/GenBank/DDBJ databases">
        <title>Depth-based differentiation of microbial function through sediment-hosted aquifers and enrichment of novel symbionts in the deep terrestrial subsurface.</title>
        <authorList>
            <person name="Probst A.J."/>
            <person name="Ladd B."/>
            <person name="Jarett J.K."/>
            <person name="Geller-Mcgrath D.E."/>
            <person name="Sieber C.M.K."/>
            <person name="Emerson J.B."/>
            <person name="Anantharaman K."/>
            <person name="Thomas B.C."/>
            <person name="Malmstrom R."/>
            <person name="Stieglmeier M."/>
            <person name="Klingl A."/>
            <person name="Woyke T."/>
            <person name="Ryan C.M."/>
            <person name="Banfield J.F."/>
        </authorList>
    </citation>
    <scope>NUCLEOTIDE SEQUENCE [LARGE SCALE GENOMIC DNA]</scope>
</reference>
<dbReference type="EMBL" id="PFEQ01000004">
    <property type="protein sequence ID" value="PJE74384.1"/>
    <property type="molecule type" value="Genomic_DNA"/>
</dbReference>
<evidence type="ECO:0000256" key="6">
    <source>
        <dbReference type="ARBA" id="ARBA00022984"/>
    </source>
</evidence>
<dbReference type="Pfam" id="PF00905">
    <property type="entry name" value="Transpeptidase"/>
    <property type="match status" value="1"/>
</dbReference>
<dbReference type="GO" id="GO:0071972">
    <property type="term" value="F:peptidoglycan L,D-transpeptidase activity"/>
    <property type="evidence" value="ECO:0007669"/>
    <property type="project" value="TreeGrafter"/>
</dbReference>
<evidence type="ECO:0000256" key="3">
    <source>
        <dbReference type="ARBA" id="ARBA00022475"/>
    </source>
</evidence>
<dbReference type="SUPFAM" id="SSF56601">
    <property type="entry name" value="beta-lactamase/transpeptidase-like"/>
    <property type="match status" value="1"/>
</dbReference>
<evidence type="ECO:0000313" key="14">
    <source>
        <dbReference type="Proteomes" id="UP000228700"/>
    </source>
</evidence>
<feature type="domain" description="Penicillin-binding protein transpeptidase" evidence="11">
    <location>
        <begin position="224"/>
        <end position="544"/>
    </location>
</feature>
<keyword evidence="5" id="KW-0133">Cell shape</keyword>